<accession>A0AA95NA53</accession>
<proteinExistence type="predicted"/>
<dbReference type="AlphaFoldDB" id="A0AA95NA53"/>
<evidence type="ECO:0000313" key="2">
    <source>
        <dbReference type="EMBL" id="WIT10270.1"/>
    </source>
</evidence>
<evidence type="ECO:0000256" key="1">
    <source>
        <dbReference type="SAM" id="SignalP"/>
    </source>
</evidence>
<dbReference type="KEGG" id="pais:PFX98_15250"/>
<keyword evidence="3" id="KW-1185">Reference proteome</keyword>
<gene>
    <name evidence="2" type="ORF">PFX98_15250</name>
</gene>
<dbReference type="EMBL" id="CP116346">
    <property type="protein sequence ID" value="WIT10270.1"/>
    <property type="molecule type" value="Genomic_DNA"/>
</dbReference>
<name>A0AA95NA53_9BURK</name>
<dbReference type="RefSeq" id="WP_285231339.1">
    <property type="nucleotide sequence ID" value="NZ_CP116346.1"/>
</dbReference>
<dbReference type="SUPFAM" id="SSF53850">
    <property type="entry name" value="Periplasmic binding protein-like II"/>
    <property type="match status" value="1"/>
</dbReference>
<dbReference type="Gene3D" id="3.40.190.10">
    <property type="entry name" value="Periplasmic binding protein-like II"/>
    <property type="match status" value="2"/>
</dbReference>
<dbReference type="PANTHER" id="PTHR38834:SF3">
    <property type="entry name" value="SOLUTE-BINDING PROTEIN FAMILY 3_N-TERMINAL DOMAIN-CONTAINING PROTEIN"/>
    <property type="match status" value="1"/>
</dbReference>
<feature type="chain" id="PRO_5041725899" evidence="1">
    <location>
        <begin position="18"/>
        <end position="248"/>
    </location>
</feature>
<organism evidence="2 3">
    <name type="scientific">Paucibacter sediminis</name>
    <dbReference type="NCBI Taxonomy" id="3019553"/>
    <lineage>
        <taxon>Bacteria</taxon>
        <taxon>Pseudomonadati</taxon>
        <taxon>Pseudomonadota</taxon>
        <taxon>Betaproteobacteria</taxon>
        <taxon>Burkholderiales</taxon>
        <taxon>Sphaerotilaceae</taxon>
        <taxon>Roseateles</taxon>
    </lineage>
</organism>
<protein>
    <submittedName>
        <fullName evidence="2">Transporter substrate-binding domain-containing protein</fullName>
    </submittedName>
</protein>
<dbReference type="Proteomes" id="UP001177769">
    <property type="component" value="Chromosome"/>
</dbReference>
<keyword evidence="1" id="KW-0732">Signal</keyword>
<evidence type="ECO:0000313" key="3">
    <source>
        <dbReference type="Proteomes" id="UP001177769"/>
    </source>
</evidence>
<reference evidence="2" key="1">
    <citation type="submission" date="2023-01" db="EMBL/GenBank/DDBJ databases">
        <title>Whole genome sequence of Paucibacter sp. S2-9 isolated from pond sediment.</title>
        <authorList>
            <person name="Jung J.Y."/>
        </authorList>
    </citation>
    <scope>NUCLEOTIDE SEQUENCE</scope>
    <source>
        <strain evidence="2">S2-9</strain>
    </source>
</reference>
<feature type="signal peptide" evidence="1">
    <location>
        <begin position="1"/>
        <end position="17"/>
    </location>
</feature>
<sequence>MLAAGLLSWLCLQPAGAAEPGWTVLTHSTADAVQQVDGQLVGRAHGGKRAFYVELVRALLAELGLVAQIETVPLARGLKWLAADAHVALFNLSRTPAREALFRWVGPISHERDYLYQRADDALELRQLDDARQGGICVVNQNVHDQLLSDKKFTDLTRVRSVEQCLRMLMAGRVRYLAAAEAGMERRLQLLAIAPAAVRKTAVMLLESPGYIALSAQTPESEVERWNAALRKLQRDGVVERLQGLYGR</sequence>
<dbReference type="PANTHER" id="PTHR38834">
    <property type="entry name" value="PERIPLASMIC SUBSTRATE BINDING PROTEIN FAMILY 3"/>
    <property type="match status" value="1"/>
</dbReference>